<gene>
    <name evidence="1" type="ORF">L2E82_28880</name>
</gene>
<comment type="caution">
    <text evidence="1">The sequence shown here is derived from an EMBL/GenBank/DDBJ whole genome shotgun (WGS) entry which is preliminary data.</text>
</comment>
<protein>
    <submittedName>
        <fullName evidence="1">Uncharacterized protein</fullName>
    </submittedName>
</protein>
<dbReference type="EMBL" id="CM042013">
    <property type="protein sequence ID" value="KAI3738752.1"/>
    <property type="molecule type" value="Genomic_DNA"/>
</dbReference>
<dbReference type="Proteomes" id="UP001055811">
    <property type="component" value="Linkage Group LG05"/>
</dbReference>
<reference evidence="2" key="1">
    <citation type="journal article" date="2022" name="Mol. Ecol. Resour.">
        <title>The genomes of chicory, endive, great burdock and yacon provide insights into Asteraceae palaeo-polyploidization history and plant inulin production.</title>
        <authorList>
            <person name="Fan W."/>
            <person name="Wang S."/>
            <person name="Wang H."/>
            <person name="Wang A."/>
            <person name="Jiang F."/>
            <person name="Liu H."/>
            <person name="Zhao H."/>
            <person name="Xu D."/>
            <person name="Zhang Y."/>
        </authorList>
    </citation>
    <scope>NUCLEOTIDE SEQUENCE [LARGE SCALE GENOMIC DNA]</scope>
    <source>
        <strain evidence="2">cv. Punajuju</strain>
    </source>
</reference>
<proteinExistence type="predicted"/>
<sequence length="795" mass="88728">MALVLLRLIFLTIFLRFIAAQQTNGSVSVGASLIATPNVKPWLSSSGEFAFGFQQVQGSDSFLLSIWYDKIADKTVIWYPEEGPLVPTGSKVELIRGSGLVLSNPQGRQIWTSGPISDLAFGHMNDTGNFVIVGSNSRKIWDSFDFPADTMLPAQLMVRGGVINSKMSNTNYSGGRFQLRLLQNGNLVLNTRNIPSGFAYEPYYISGTYDAINSTNSGERVIFDETGDMYILRGSGQRFDLTTRGAVPSGDYYHRATLDSDGVFRQYYYPKNPTGNTSWEVIWFEPENICLNIRGNQDSGACGFNNVCSFDGNRPTCACPQGFSLLDPNDANGDCKPDFTPSCHEVESNNGRDTFDFIELNGISWPQSDYEHMNPANEQSCKSSCLEDCFCAVAAYRDGECWKKRFPLSNGRKVASANVKSFLKFRKGDIPGTPPRLLGKYKDQRTLILVGSVLLGTCVSVIVVLTVAICVGFFVIYKKKVRNTYPSSNAIENNLPHFTYQELDKATNGFKDELGKGAFGIVYKGVIGKTMVAVKKLNRLVQDGEKEFKTEVDSIARTHHKNLVQLLGYCDEGEQRLLIYEYMSNGTLAVFLFGDTRPTWKERSYIAVGIAKGLRYLHEECSAQIIHCDIKPQNILLDEYFNAKISDFGLAKLLLMNQSRTNTGIRGTKGYVAPEWFRNTPITVKVDVYSFGVLLLEIISCRKSLVLESEYEGVSVLTDLAWDYYLEGRLDAFVEKDLEALDDYKNLTRFVMVGLWCIQENSLLRPTMRKVVQMLEGEIEVAEPPCPGPLSVTTC</sequence>
<evidence type="ECO:0000313" key="1">
    <source>
        <dbReference type="EMBL" id="KAI3738752.1"/>
    </source>
</evidence>
<accession>A0ACB9CWS2</accession>
<keyword evidence="2" id="KW-1185">Reference proteome</keyword>
<reference evidence="1 2" key="2">
    <citation type="journal article" date="2022" name="Mol. Ecol. Resour.">
        <title>The genomes of chicory, endive, great burdock and yacon provide insights into Asteraceae paleo-polyploidization history and plant inulin production.</title>
        <authorList>
            <person name="Fan W."/>
            <person name="Wang S."/>
            <person name="Wang H."/>
            <person name="Wang A."/>
            <person name="Jiang F."/>
            <person name="Liu H."/>
            <person name="Zhao H."/>
            <person name="Xu D."/>
            <person name="Zhang Y."/>
        </authorList>
    </citation>
    <scope>NUCLEOTIDE SEQUENCE [LARGE SCALE GENOMIC DNA]</scope>
    <source>
        <strain evidence="2">cv. Punajuju</strain>
        <tissue evidence="1">Leaves</tissue>
    </source>
</reference>
<organism evidence="1 2">
    <name type="scientific">Cichorium intybus</name>
    <name type="common">Chicory</name>
    <dbReference type="NCBI Taxonomy" id="13427"/>
    <lineage>
        <taxon>Eukaryota</taxon>
        <taxon>Viridiplantae</taxon>
        <taxon>Streptophyta</taxon>
        <taxon>Embryophyta</taxon>
        <taxon>Tracheophyta</taxon>
        <taxon>Spermatophyta</taxon>
        <taxon>Magnoliopsida</taxon>
        <taxon>eudicotyledons</taxon>
        <taxon>Gunneridae</taxon>
        <taxon>Pentapetalae</taxon>
        <taxon>asterids</taxon>
        <taxon>campanulids</taxon>
        <taxon>Asterales</taxon>
        <taxon>Asteraceae</taxon>
        <taxon>Cichorioideae</taxon>
        <taxon>Cichorieae</taxon>
        <taxon>Cichoriinae</taxon>
        <taxon>Cichorium</taxon>
    </lineage>
</organism>
<name>A0ACB9CWS2_CICIN</name>
<evidence type="ECO:0000313" key="2">
    <source>
        <dbReference type="Proteomes" id="UP001055811"/>
    </source>
</evidence>